<dbReference type="Proteomes" id="UP000001542">
    <property type="component" value="Unassembled WGS sequence"/>
</dbReference>
<sequence length="139" mass="16102">MIPFMRSPIETTVNPLKISKRTTAQAIKDYEKVIERVQKAGPKLDSVISRLQNIYGMHLTAYSLLKHANKLCDQLGLNIDRLATRNRKALFCWFAENWNYIEKYLPDSGCRDHLHCVQSQNYHCSIVDLTDIKSLLKVH</sequence>
<evidence type="ECO:0000313" key="1">
    <source>
        <dbReference type="EMBL" id="EAX85975.1"/>
    </source>
</evidence>
<reference evidence="1" key="2">
    <citation type="journal article" date="2007" name="Science">
        <title>Draft genome sequence of the sexually transmitted pathogen Trichomonas vaginalis.</title>
        <authorList>
            <person name="Carlton J.M."/>
            <person name="Hirt R.P."/>
            <person name="Silva J.C."/>
            <person name="Delcher A.L."/>
            <person name="Schatz M."/>
            <person name="Zhao Q."/>
            <person name="Wortman J.R."/>
            <person name="Bidwell S.L."/>
            <person name="Alsmark U.C.M."/>
            <person name="Besteiro S."/>
            <person name="Sicheritz-Ponten T."/>
            <person name="Noel C.J."/>
            <person name="Dacks J.B."/>
            <person name="Foster P.G."/>
            <person name="Simillion C."/>
            <person name="Van de Peer Y."/>
            <person name="Miranda-Saavedra D."/>
            <person name="Barton G.J."/>
            <person name="Westrop G.D."/>
            <person name="Mueller S."/>
            <person name="Dessi D."/>
            <person name="Fiori P.L."/>
            <person name="Ren Q."/>
            <person name="Paulsen I."/>
            <person name="Zhang H."/>
            <person name="Bastida-Corcuera F.D."/>
            <person name="Simoes-Barbosa A."/>
            <person name="Brown M.T."/>
            <person name="Hayes R.D."/>
            <person name="Mukherjee M."/>
            <person name="Okumura C.Y."/>
            <person name="Schneider R."/>
            <person name="Smith A.J."/>
            <person name="Vanacova S."/>
            <person name="Villalvazo M."/>
            <person name="Haas B.J."/>
            <person name="Pertea M."/>
            <person name="Feldblyum T.V."/>
            <person name="Utterback T.R."/>
            <person name="Shu C.L."/>
            <person name="Osoegawa K."/>
            <person name="de Jong P.J."/>
            <person name="Hrdy I."/>
            <person name="Horvathova L."/>
            <person name="Zubacova Z."/>
            <person name="Dolezal P."/>
            <person name="Malik S.B."/>
            <person name="Logsdon J.M. Jr."/>
            <person name="Henze K."/>
            <person name="Gupta A."/>
            <person name="Wang C.C."/>
            <person name="Dunne R.L."/>
            <person name="Upcroft J.A."/>
            <person name="Upcroft P."/>
            <person name="White O."/>
            <person name="Salzberg S.L."/>
            <person name="Tang P."/>
            <person name="Chiu C.-H."/>
            <person name="Lee Y.-S."/>
            <person name="Embley T.M."/>
            <person name="Coombs G.H."/>
            <person name="Mottram J.C."/>
            <person name="Tachezy J."/>
            <person name="Fraser-Liggett C.M."/>
            <person name="Johnson P.J."/>
        </authorList>
    </citation>
    <scope>NUCLEOTIDE SEQUENCE [LARGE SCALE GENOMIC DNA]</scope>
    <source>
        <strain evidence="1">G3</strain>
    </source>
</reference>
<proteinExistence type="predicted"/>
<dbReference type="KEGG" id="tva:4743621"/>
<organism evidence="1 2">
    <name type="scientific">Trichomonas vaginalis (strain ATCC PRA-98 / G3)</name>
    <dbReference type="NCBI Taxonomy" id="412133"/>
    <lineage>
        <taxon>Eukaryota</taxon>
        <taxon>Metamonada</taxon>
        <taxon>Parabasalia</taxon>
        <taxon>Trichomonadida</taxon>
        <taxon>Trichomonadidae</taxon>
        <taxon>Trichomonas</taxon>
    </lineage>
</organism>
<reference evidence="1" key="1">
    <citation type="submission" date="2006-10" db="EMBL/GenBank/DDBJ databases">
        <authorList>
            <person name="Amadeo P."/>
            <person name="Zhao Q."/>
            <person name="Wortman J."/>
            <person name="Fraser-Liggett C."/>
            <person name="Carlton J."/>
        </authorList>
    </citation>
    <scope>NUCLEOTIDE SEQUENCE</scope>
    <source>
        <strain evidence="1">G3</strain>
    </source>
</reference>
<dbReference type="EMBL" id="DS114773">
    <property type="protein sequence ID" value="EAX85975.1"/>
    <property type="molecule type" value="Genomic_DNA"/>
</dbReference>
<keyword evidence="2" id="KW-1185">Reference proteome</keyword>
<dbReference type="RefSeq" id="XP_001298905.1">
    <property type="nucleotide sequence ID" value="XM_001298904.1"/>
</dbReference>
<name>A2GA40_TRIV3</name>
<evidence type="ECO:0000313" key="2">
    <source>
        <dbReference type="Proteomes" id="UP000001542"/>
    </source>
</evidence>
<dbReference type="VEuPathDB" id="TrichDB:TVAG_334740"/>
<gene>
    <name evidence="1" type="ORF">TVAG_334740</name>
</gene>
<accession>A2GA40</accession>
<dbReference type="AlphaFoldDB" id="A2GA40"/>
<protein>
    <submittedName>
        <fullName evidence="1">Uncharacterized protein</fullName>
    </submittedName>
</protein>
<dbReference type="InParanoid" id="A2GA40"/>
<dbReference type="VEuPathDB" id="TrichDB:TVAGG3_0722710"/>